<feature type="non-terminal residue" evidence="1">
    <location>
        <position position="180"/>
    </location>
</feature>
<protein>
    <submittedName>
        <fullName evidence="1">Uncharacterized protein</fullName>
    </submittedName>
</protein>
<name>A0A8H7BD89_9FUNG</name>
<keyword evidence="2" id="KW-1185">Reference proteome</keyword>
<evidence type="ECO:0000313" key="2">
    <source>
        <dbReference type="Proteomes" id="UP000605846"/>
    </source>
</evidence>
<proteinExistence type="predicted"/>
<sequence>MAPNERQLLLPSVKTIHHDLDQAYTLYHVQIIDLLGQQPYISYILDAWTNTLGAIAPKYENKEIENRNPIVDPLQHNHPGTILHRLQNDINKIHFSPQRLEHYHDCCKAVQKSNSVLETGNVDGANEETPVLQKLHTLLKPFSELTRILGGKQYPSLSSTIIGYNVLIDYFEDYHDNEGK</sequence>
<organism evidence="1 2">
    <name type="scientific">Apophysomyces ossiformis</name>
    <dbReference type="NCBI Taxonomy" id="679940"/>
    <lineage>
        <taxon>Eukaryota</taxon>
        <taxon>Fungi</taxon>
        <taxon>Fungi incertae sedis</taxon>
        <taxon>Mucoromycota</taxon>
        <taxon>Mucoromycotina</taxon>
        <taxon>Mucoromycetes</taxon>
        <taxon>Mucorales</taxon>
        <taxon>Mucorineae</taxon>
        <taxon>Mucoraceae</taxon>
        <taxon>Apophysomyces</taxon>
    </lineage>
</organism>
<evidence type="ECO:0000313" key="1">
    <source>
        <dbReference type="EMBL" id="KAF7720650.1"/>
    </source>
</evidence>
<dbReference type="AlphaFoldDB" id="A0A8H7BD89"/>
<reference evidence="1" key="1">
    <citation type="submission" date="2020-01" db="EMBL/GenBank/DDBJ databases">
        <title>Genome Sequencing of Three Apophysomyces-Like Fungal Strains Confirms a Novel Fungal Genus in the Mucoromycota with divergent Burkholderia-like Endosymbiotic Bacteria.</title>
        <authorList>
            <person name="Stajich J.E."/>
            <person name="Macias A.M."/>
            <person name="Carter-House D."/>
            <person name="Lovett B."/>
            <person name="Kasson L.R."/>
            <person name="Berry K."/>
            <person name="Grigoriev I."/>
            <person name="Chang Y."/>
            <person name="Spatafora J."/>
            <person name="Kasson M.T."/>
        </authorList>
    </citation>
    <scope>NUCLEOTIDE SEQUENCE</scope>
    <source>
        <strain evidence="1">NRRL A-21654</strain>
    </source>
</reference>
<gene>
    <name evidence="1" type="ORF">EC973_006736</name>
</gene>
<dbReference type="OrthoDB" id="2284502at2759"/>
<dbReference type="EMBL" id="JABAYA010000443">
    <property type="protein sequence ID" value="KAF7720650.1"/>
    <property type="molecule type" value="Genomic_DNA"/>
</dbReference>
<comment type="caution">
    <text evidence="1">The sequence shown here is derived from an EMBL/GenBank/DDBJ whole genome shotgun (WGS) entry which is preliminary data.</text>
</comment>
<dbReference type="Proteomes" id="UP000605846">
    <property type="component" value="Unassembled WGS sequence"/>
</dbReference>
<accession>A0A8H7BD89</accession>